<dbReference type="AlphaFoldDB" id="A0A261F110"/>
<comment type="caution">
    <text evidence="1">The sequence shown here is derived from an EMBL/GenBank/DDBJ whole genome shotgun (WGS) entry which is preliminary data.</text>
</comment>
<evidence type="ECO:0000313" key="2">
    <source>
        <dbReference type="Proteomes" id="UP000216454"/>
    </source>
</evidence>
<protein>
    <submittedName>
        <fullName evidence="1">Uncharacterized protein</fullName>
    </submittedName>
</protein>
<organism evidence="1 2">
    <name type="scientific">Pseudoscardovia suis</name>
    <dbReference type="NCBI Taxonomy" id="987063"/>
    <lineage>
        <taxon>Bacteria</taxon>
        <taxon>Bacillati</taxon>
        <taxon>Actinomycetota</taxon>
        <taxon>Actinomycetes</taxon>
        <taxon>Bifidobacteriales</taxon>
        <taxon>Bifidobacteriaceae</taxon>
        <taxon>Pseudoscardovia</taxon>
    </lineage>
</organism>
<dbReference type="Proteomes" id="UP000216454">
    <property type="component" value="Unassembled WGS sequence"/>
</dbReference>
<sequence>MRNQDLDAVCAAVRAMGQWGEVVGWELARRWLLEHGFDAAGHELPAAGDPHATGHTPWLAHHMAHAAIHGIGCVGGLVARDVRADVPAAYQGLLPICRQALTCAAIVTPADDIITSEATNLAGMWPRLAWTGGDDDDDDSEE</sequence>
<proteinExistence type="predicted"/>
<dbReference type="EMBL" id="MWWQ01000005">
    <property type="protein sequence ID" value="OZG52791.1"/>
    <property type="molecule type" value="Genomic_DNA"/>
</dbReference>
<accession>A0A261F110</accession>
<keyword evidence="2" id="KW-1185">Reference proteome</keyword>
<name>A0A261F110_9BIFI</name>
<evidence type="ECO:0000313" key="1">
    <source>
        <dbReference type="EMBL" id="OZG52791.1"/>
    </source>
</evidence>
<gene>
    <name evidence="1" type="ORF">PSSU_0409</name>
</gene>
<reference evidence="1 2" key="1">
    <citation type="journal article" date="2017" name="BMC Genomics">
        <title>Comparative genomic and phylogenomic analyses of the Bifidobacteriaceae family.</title>
        <authorList>
            <person name="Lugli G.A."/>
            <person name="Milani C."/>
            <person name="Turroni F."/>
            <person name="Duranti S."/>
            <person name="Mancabelli L."/>
            <person name="Mangifesta M."/>
            <person name="Ferrario C."/>
            <person name="Modesto M."/>
            <person name="Mattarelli P."/>
            <person name="Jiri K."/>
            <person name="van Sinderen D."/>
            <person name="Ventura M."/>
        </authorList>
    </citation>
    <scope>NUCLEOTIDE SEQUENCE [LARGE SCALE GENOMIC DNA]</scope>
    <source>
        <strain evidence="1 2">DSM 24744</strain>
    </source>
</reference>